<gene>
    <name evidence="3" type="ORF">ACFPEL_05285</name>
</gene>
<dbReference type="Gene3D" id="3.40.50.720">
    <property type="entry name" value="NAD(P)-binding Rossmann-like Domain"/>
    <property type="match status" value="1"/>
</dbReference>
<evidence type="ECO:0000313" key="4">
    <source>
        <dbReference type="Proteomes" id="UP001595909"/>
    </source>
</evidence>
<dbReference type="PANTHER" id="PTHR44154">
    <property type="entry name" value="QUINONE OXIDOREDUCTASE"/>
    <property type="match status" value="1"/>
</dbReference>
<evidence type="ECO:0000259" key="2">
    <source>
        <dbReference type="SMART" id="SM00829"/>
    </source>
</evidence>
<dbReference type="InterPro" id="IPR011032">
    <property type="entry name" value="GroES-like_sf"/>
</dbReference>
<protein>
    <submittedName>
        <fullName evidence="3">NADP-dependent oxidoreductase</fullName>
        <ecNumber evidence="3">1.-.-.-</ecNumber>
    </submittedName>
</protein>
<dbReference type="InterPro" id="IPR020843">
    <property type="entry name" value="ER"/>
</dbReference>
<dbReference type="InterPro" id="IPR051603">
    <property type="entry name" value="Zinc-ADH_QOR/CCCR"/>
</dbReference>
<dbReference type="EMBL" id="JBHSIM010000010">
    <property type="protein sequence ID" value="MFC4831818.1"/>
    <property type="molecule type" value="Genomic_DNA"/>
</dbReference>
<accession>A0ABV9RDK7</accession>
<dbReference type="PANTHER" id="PTHR44154:SF1">
    <property type="entry name" value="QUINONE OXIDOREDUCTASE"/>
    <property type="match status" value="1"/>
</dbReference>
<sequence>MGLAFGYRAFGGPEVQEFFDRPDPRPAPHEVAVAVTAAGVNPIDYMLRAGAIPGLNGGLPFPQVLGMEAAGIVTAIGADVAGLVVGDRVFGFALTGAGTYAHRTVLLGSATARTPAGLSDAWAATIPVAGTTALDALDQLGLPSGARLLVNGIGGGVGVATAQLARARGLDVVGTASTSKRDIAASTGAAFVDYTEGQVEGSLRALVPDGFDGIVDTVGGVSLRAVAPLALEPSRVISIGDVSVTEIGGAAVDRHTDRPTLERVAELMLQGVLDPHITAVHPLEHAAKALADVESAHSIGKTVLELSEIPSP</sequence>
<evidence type="ECO:0000256" key="1">
    <source>
        <dbReference type="ARBA" id="ARBA00022857"/>
    </source>
</evidence>
<dbReference type="GO" id="GO:0016491">
    <property type="term" value="F:oxidoreductase activity"/>
    <property type="evidence" value="ECO:0007669"/>
    <property type="project" value="UniProtKB-KW"/>
</dbReference>
<dbReference type="Pfam" id="PF08240">
    <property type="entry name" value="ADH_N"/>
    <property type="match status" value="1"/>
</dbReference>
<dbReference type="Pfam" id="PF13602">
    <property type="entry name" value="ADH_zinc_N_2"/>
    <property type="match status" value="1"/>
</dbReference>
<dbReference type="RefSeq" id="WP_274191888.1">
    <property type="nucleotide sequence ID" value="NZ_BAABHN010000010.1"/>
</dbReference>
<feature type="domain" description="Enoyl reductase (ER)" evidence="2">
    <location>
        <begin position="11"/>
        <end position="304"/>
    </location>
</feature>
<dbReference type="SMART" id="SM00829">
    <property type="entry name" value="PKS_ER"/>
    <property type="match status" value="1"/>
</dbReference>
<name>A0ABV9RDK7_9PSEU</name>
<evidence type="ECO:0000313" key="3">
    <source>
        <dbReference type="EMBL" id="MFC4831818.1"/>
    </source>
</evidence>
<organism evidence="3 4">
    <name type="scientific">Actinomycetospora chibensis</name>
    <dbReference type="NCBI Taxonomy" id="663606"/>
    <lineage>
        <taxon>Bacteria</taxon>
        <taxon>Bacillati</taxon>
        <taxon>Actinomycetota</taxon>
        <taxon>Actinomycetes</taxon>
        <taxon>Pseudonocardiales</taxon>
        <taxon>Pseudonocardiaceae</taxon>
        <taxon>Actinomycetospora</taxon>
    </lineage>
</organism>
<dbReference type="CDD" id="cd05289">
    <property type="entry name" value="MDR_like_2"/>
    <property type="match status" value="1"/>
</dbReference>
<dbReference type="InterPro" id="IPR013154">
    <property type="entry name" value="ADH-like_N"/>
</dbReference>
<keyword evidence="1" id="KW-0521">NADP</keyword>
<keyword evidence="3" id="KW-0560">Oxidoreductase</keyword>
<dbReference type="Gene3D" id="3.90.180.10">
    <property type="entry name" value="Medium-chain alcohol dehydrogenases, catalytic domain"/>
    <property type="match status" value="1"/>
</dbReference>
<comment type="caution">
    <text evidence="3">The sequence shown here is derived from an EMBL/GenBank/DDBJ whole genome shotgun (WGS) entry which is preliminary data.</text>
</comment>
<dbReference type="EC" id="1.-.-.-" evidence="3"/>
<reference evidence="4" key="1">
    <citation type="journal article" date="2019" name="Int. J. Syst. Evol. Microbiol.">
        <title>The Global Catalogue of Microorganisms (GCM) 10K type strain sequencing project: providing services to taxonomists for standard genome sequencing and annotation.</title>
        <authorList>
            <consortium name="The Broad Institute Genomics Platform"/>
            <consortium name="The Broad Institute Genome Sequencing Center for Infectious Disease"/>
            <person name="Wu L."/>
            <person name="Ma J."/>
        </authorList>
    </citation>
    <scope>NUCLEOTIDE SEQUENCE [LARGE SCALE GENOMIC DNA]</scope>
    <source>
        <strain evidence="4">CCUG 50347</strain>
    </source>
</reference>
<proteinExistence type="predicted"/>
<dbReference type="Proteomes" id="UP001595909">
    <property type="component" value="Unassembled WGS sequence"/>
</dbReference>
<keyword evidence="4" id="KW-1185">Reference proteome</keyword>
<dbReference type="SUPFAM" id="SSF50129">
    <property type="entry name" value="GroES-like"/>
    <property type="match status" value="1"/>
</dbReference>
<dbReference type="InterPro" id="IPR036291">
    <property type="entry name" value="NAD(P)-bd_dom_sf"/>
</dbReference>
<dbReference type="SUPFAM" id="SSF51735">
    <property type="entry name" value="NAD(P)-binding Rossmann-fold domains"/>
    <property type="match status" value="1"/>
</dbReference>